<feature type="domain" description="BD-FAE-like" evidence="3">
    <location>
        <begin position="57"/>
        <end position="262"/>
    </location>
</feature>
<dbReference type="Pfam" id="PF20434">
    <property type="entry name" value="BD-FAE"/>
    <property type="match status" value="1"/>
</dbReference>
<dbReference type="InterPro" id="IPR050300">
    <property type="entry name" value="GDXG_lipolytic_enzyme"/>
</dbReference>
<dbReference type="OrthoDB" id="265201at2"/>
<keyword evidence="5" id="KW-1185">Reference proteome</keyword>
<dbReference type="Proteomes" id="UP000316714">
    <property type="component" value="Unassembled WGS sequence"/>
</dbReference>
<name>A0A5C5UX90_9BACT</name>
<comment type="similarity">
    <text evidence="1">Belongs to the 'GDXG' lipolytic enzyme family.</text>
</comment>
<dbReference type="RefSeq" id="WP_146568581.1">
    <property type="nucleotide sequence ID" value="NZ_SIHJ01000005.1"/>
</dbReference>
<dbReference type="SUPFAM" id="SSF53474">
    <property type="entry name" value="alpha/beta-Hydrolases"/>
    <property type="match status" value="1"/>
</dbReference>
<evidence type="ECO:0000313" key="5">
    <source>
        <dbReference type="Proteomes" id="UP000316714"/>
    </source>
</evidence>
<dbReference type="PANTHER" id="PTHR48081">
    <property type="entry name" value="AB HYDROLASE SUPERFAMILY PROTEIN C4A8.06C"/>
    <property type="match status" value="1"/>
</dbReference>
<reference evidence="4 5" key="1">
    <citation type="submission" date="2019-02" db="EMBL/GenBank/DDBJ databases">
        <title>Deep-cultivation of Planctomycetes and their phenomic and genomic characterization uncovers novel biology.</title>
        <authorList>
            <person name="Wiegand S."/>
            <person name="Jogler M."/>
            <person name="Boedeker C."/>
            <person name="Pinto D."/>
            <person name="Vollmers J."/>
            <person name="Rivas-Marin E."/>
            <person name="Kohn T."/>
            <person name="Peeters S.H."/>
            <person name="Heuer A."/>
            <person name="Rast P."/>
            <person name="Oberbeckmann S."/>
            <person name="Bunk B."/>
            <person name="Jeske O."/>
            <person name="Meyerdierks A."/>
            <person name="Storesund J.E."/>
            <person name="Kallscheuer N."/>
            <person name="Luecker S."/>
            <person name="Lage O.M."/>
            <person name="Pohl T."/>
            <person name="Merkel B.J."/>
            <person name="Hornburger P."/>
            <person name="Mueller R.-W."/>
            <person name="Bruemmer F."/>
            <person name="Labrenz M."/>
            <person name="Spormann A.M."/>
            <person name="Op Den Camp H."/>
            <person name="Overmann J."/>
            <person name="Amann R."/>
            <person name="Jetten M.S.M."/>
            <person name="Mascher T."/>
            <person name="Medema M.H."/>
            <person name="Devos D.P."/>
            <person name="Kaster A.-K."/>
            <person name="Ovreas L."/>
            <person name="Rohde M."/>
            <person name="Galperin M.Y."/>
            <person name="Jogler C."/>
        </authorList>
    </citation>
    <scope>NUCLEOTIDE SEQUENCE [LARGE SCALE GENOMIC DNA]</scope>
    <source>
        <strain evidence="4 5">KOR34</strain>
    </source>
</reference>
<evidence type="ECO:0000256" key="2">
    <source>
        <dbReference type="ARBA" id="ARBA00022801"/>
    </source>
</evidence>
<dbReference type="InterPro" id="IPR029058">
    <property type="entry name" value="AB_hydrolase_fold"/>
</dbReference>
<dbReference type="PANTHER" id="PTHR48081:SF30">
    <property type="entry name" value="ACETYL-HYDROLASE LIPR-RELATED"/>
    <property type="match status" value="1"/>
</dbReference>
<comment type="caution">
    <text evidence="4">The sequence shown here is derived from an EMBL/GenBank/DDBJ whole genome shotgun (WGS) entry which is preliminary data.</text>
</comment>
<organism evidence="4 5">
    <name type="scientific">Posidoniimonas corsicana</name>
    <dbReference type="NCBI Taxonomy" id="1938618"/>
    <lineage>
        <taxon>Bacteria</taxon>
        <taxon>Pseudomonadati</taxon>
        <taxon>Planctomycetota</taxon>
        <taxon>Planctomycetia</taxon>
        <taxon>Pirellulales</taxon>
        <taxon>Lacipirellulaceae</taxon>
        <taxon>Posidoniimonas</taxon>
    </lineage>
</organism>
<evidence type="ECO:0000313" key="4">
    <source>
        <dbReference type="EMBL" id="TWT30210.1"/>
    </source>
</evidence>
<evidence type="ECO:0000259" key="3">
    <source>
        <dbReference type="Pfam" id="PF20434"/>
    </source>
</evidence>
<dbReference type="Gene3D" id="3.40.50.1820">
    <property type="entry name" value="alpha/beta hydrolase"/>
    <property type="match status" value="1"/>
</dbReference>
<dbReference type="AlphaFoldDB" id="A0A5C5UX90"/>
<evidence type="ECO:0000256" key="1">
    <source>
        <dbReference type="ARBA" id="ARBA00010515"/>
    </source>
</evidence>
<proteinExistence type="inferred from homology"/>
<accession>A0A5C5UX90</accession>
<dbReference type="EMBL" id="SIHJ01000005">
    <property type="protein sequence ID" value="TWT30210.1"/>
    <property type="molecule type" value="Genomic_DNA"/>
</dbReference>
<sequence>MQAPFSRTLSLPAALLFINLLLPALLVAAEELPQPTLSDVRYGDHPRQKLHFWRVESAEPTAVAIHIHGGGWNGGTRLNGNLKSALPRLQEAGIAVASVEYRLIRHGVAQGVEPPVKAPLSDCARAVQFVRSKADEWNLDPRRVGLFGGSAGGCTSLWLALHRDLADPDSPDPIARLSTRPTCAAVIRAQTTLDPRQMQEWMPNSFYGGHAFGVGKPGKENRAANFKEFLARRDELLPQINEYSPYALATSDAPPIYLFYTTKPAMGEKTKDPTHSSNFGVKLDERLRELGVSSELAYPGAPGVEHATVADYLIHHLK</sequence>
<dbReference type="GO" id="GO:0004806">
    <property type="term" value="F:triacylglycerol lipase activity"/>
    <property type="evidence" value="ECO:0007669"/>
    <property type="project" value="TreeGrafter"/>
</dbReference>
<protein>
    <submittedName>
        <fullName evidence="4">Alpha/beta hydrolase fold protein</fullName>
    </submittedName>
</protein>
<gene>
    <name evidence="4" type="ORF">KOR34_47680</name>
</gene>
<keyword evidence="2 4" id="KW-0378">Hydrolase</keyword>
<dbReference type="InterPro" id="IPR049492">
    <property type="entry name" value="BD-FAE-like_dom"/>
</dbReference>